<dbReference type="PROSITE" id="PS50887">
    <property type="entry name" value="GGDEF"/>
    <property type="match status" value="1"/>
</dbReference>
<dbReference type="PROSITE" id="PS50883">
    <property type="entry name" value="EAL"/>
    <property type="match status" value="1"/>
</dbReference>
<dbReference type="InterPro" id="IPR035919">
    <property type="entry name" value="EAL_sf"/>
</dbReference>
<evidence type="ECO:0000313" key="3">
    <source>
        <dbReference type="EMBL" id="MTD32561.1"/>
    </source>
</evidence>
<name>A0A844GB88_9NEIS</name>
<accession>A0A844GB88</accession>
<protein>
    <submittedName>
        <fullName evidence="3">EAL domain-containing protein</fullName>
    </submittedName>
</protein>
<dbReference type="InterPro" id="IPR043128">
    <property type="entry name" value="Rev_trsase/Diguanyl_cyclase"/>
</dbReference>
<reference evidence="3 4" key="1">
    <citation type="submission" date="2019-11" db="EMBL/GenBank/DDBJ databases">
        <title>Draft genome sequence of Paludibacterium sp. dN18-1.</title>
        <authorList>
            <person name="Im W.-T."/>
        </authorList>
    </citation>
    <scope>NUCLEOTIDE SEQUENCE [LARGE SCALE GENOMIC DNA]</scope>
    <source>
        <strain evidence="4">dN 18-1</strain>
    </source>
</reference>
<dbReference type="SUPFAM" id="SSF55073">
    <property type="entry name" value="Nucleotide cyclase"/>
    <property type="match status" value="1"/>
</dbReference>
<feature type="domain" description="EAL" evidence="1">
    <location>
        <begin position="83"/>
        <end position="225"/>
    </location>
</feature>
<dbReference type="Pfam" id="PF00563">
    <property type="entry name" value="EAL"/>
    <property type="match status" value="1"/>
</dbReference>
<organism evidence="3 4">
    <name type="scientific">Paludibacterium denitrificans</name>
    <dbReference type="NCBI Taxonomy" id="2675226"/>
    <lineage>
        <taxon>Bacteria</taxon>
        <taxon>Pseudomonadati</taxon>
        <taxon>Pseudomonadota</taxon>
        <taxon>Betaproteobacteria</taxon>
        <taxon>Neisseriales</taxon>
        <taxon>Chromobacteriaceae</taxon>
        <taxon>Paludibacterium</taxon>
    </lineage>
</organism>
<dbReference type="InterPro" id="IPR000160">
    <property type="entry name" value="GGDEF_dom"/>
</dbReference>
<keyword evidence="4" id="KW-1185">Reference proteome</keyword>
<dbReference type="Gene3D" id="3.30.70.270">
    <property type="match status" value="1"/>
</dbReference>
<dbReference type="RefSeq" id="WP_312854345.1">
    <property type="nucleotide sequence ID" value="NZ_WLYX01000001.1"/>
</dbReference>
<dbReference type="Pfam" id="PF00990">
    <property type="entry name" value="GGDEF"/>
    <property type="match status" value="1"/>
</dbReference>
<proteinExistence type="predicted"/>
<dbReference type="InterPro" id="IPR001633">
    <property type="entry name" value="EAL_dom"/>
</dbReference>
<dbReference type="AlphaFoldDB" id="A0A844GB88"/>
<feature type="domain" description="GGDEF" evidence="2">
    <location>
        <begin position="1"/>
        <end position="74"/>
    </location>
</feature>
<dbReference type="PANTHER" id="PTHR44757:SF2">
    <property type="entry name" value="BIOFILM ARCHITECTURE MAINTENANCE PROTEIN MBAA"/>
    <property type="match status" value="1"/>
</dbReference>
<sequence length="225" mass="25298">MQQPEECAWLAENLLAIVRDPIMIQGETIRVSGSIGIALYPADGADIPSLLKAADSAMYAAKKSGKNRYRFFSSEMTSRAKERLQVEQGLQQALAQQQLRVFYQPTFSLHDGAIHGFEALLRWQHPQLGLLPSARFISVAEEAGLLTAMELWLLKTVCQQGRQWQQQAGRPLNMAVNLSAATLASATFCQQLAEILQQSQLLKRRVWRWKSMKPRCKRSTSARRG</sequence>
<dbReference type="CDD" id="cd01948">
    <property type="entry name" value="EAL"/>
    <property type="match status" value="1"/>
</dbReference>
<gene>
    <name evidence="3" type="ORF">GKE73_02285</name>
</gene>
<dbReference type="InterPro" id="IPR052155">
    <property type="entry name" value="Biofilm_reg_signaling"/>
</dbReference>
<evidence type="ECO:0000313" key="4">
    <source>
        <dbReference type="Proteomes" id="UP000446658"/>
    </source>
</evidence>
<dbReference type="CDD" id="cd01949">
    <property type="entry name" value="GGDEF"/>
    <property type="match status" value="1"/>
</dbReference>
<dbReference type="Gene3D" id="3.20.20.450">
    <property type="entry name" value="EAL domain"/>
    <property type="match status" value="1"/>
</dbReference>
<dbReference type="InterPro" id="IPR029787">
    <property type="entry name" value="Nucleotide_cyclase"/>
</dbReference>
<dbReference type="Proteomes" id="UP000446658">
    <property type="component" value="Unassembled WGS sequence"/>
</dbReference>
<comment type="caution">
    <text evidence="3">The sequence shown here is derived from an EMBL/GenBank/DDBJ whole genome shotgun (WGS) entry which is preliminary data.</text>
</comment>
<dbReference type="SMART" id="SM00052">
    <property type="entry name" value="EAL"/>
    <property type="match status" value="1"/>
</dbReference>
<evidence type="ECO:0000259" key="2">
    <source>
        <dbReference type="PROSITE" id="PS50887"/>
    </source>
</evidence>
<dbReference type="PANTHER" id="PTHR44757">
    <property type="entry name" value="DIGUANYLATE CYCLASE DGCP"/>
    <property type="match status" value="1"/>
</dbReference>
<dbReference type="EMBL" id="WLYX01000001">
    <property type="protein sequence ID" value="MTD32561.1"/>
    <property type="molecule type" value="Genomic_DNA"/>
</dbReference>
<dbReference type="SUPFAM" id="SSF141868">
    <property type="entry name" value="EAL domain-like"/>
    <property type="match status" value="1"/>
</dbReference>
<evidence type="ECO:0000259" key="1">
    <source>
        <dbReference type="PROSITE" id="PS50883"/>
    </source>
</evidence>